<feature type="transmembrane region" description="Helical" evidence="1">
    <location>
        <begin position="7"/>
        <end position="28"/>
    </location>
</feature>
<feature type="transmembrane region" description="Helical" evidence="1">
    <location>
        <begin position="104"/>
        <end position="128"/>
    </location>
</feature>
<comment type="caution">
    <text evidence="2">The sequence shown here is derived from an EMBL/GenBank/DDBJ whole genome shotgun (WGS) entry which is preliminary data.</text>
</comment>
<sequence length="134" mass="15442">MKTKKLKVISGIILSIVTLVLLGLYLVDFVNDSEGRFTDIMMWFIIILAWFQFATWGNDSKAQKDEMGQEIRNKSGKISYYILTVFLFVFWIADNLINQKQGEFGNIFLFSALCLAVLIFPISQFLVARKITKE</sequence>
<organism evidence="2 3">
    <name type="scientific">Shouchella clausii</name>
    <name type="common">Alkalihalobacillus clausii</name>
    <dbReference type="NCBI Taxonomy" id="79880"/>
    <lineage>
        <taxon>Bacteria</taxon>
        <taxon>Bacillati</taxon>
        <taxon>Bacillota</taxon>
        <taxon>Bacilli</taxon>
        <taxon>Bacillales</taxon>
        <taxon>Bacillaceae</taxon>
        <taxon>Shouchella</taxon>
    </lineage>
</organism>
<evidence type="ECO:0000313" key="3">
    <source>
        <dbReference type="Proteomes" id="UP000216133"/>
    </source>
</evidence>
<accession>A0A268RU57</accession>
<dbReference type="EMBL" id="NPBS01000147">
    <property type="protein sequence ID" value="PAF23798.1"/>
    <property type="molecule type" value="Genomic_DNA"/>
</dbReference>
<evidence type="ECO:0000256" key="1">
    <source>
        <dbReference type="SAM" id="Phobius"/>
    </source>
</evidence>
<dbReference type="AlphaFoldDB" id="A0A268RU57"/>
<name>A0A268RU57_SHOCL</name>
<proteinExistence type="predicted"/>
<feature type="transmembrane region" description="Helical" evidence="1">
    <location>
        <begin position="78"/>
        <end position="98"/>
    </location>
</feature>
<dbReference type="Proteomes" id="UP000216133">
    <property type="component" value="Unassembled WGS sequence"/>
</dbReference>
<dbReference type="RefSeq" id="WP_095239545.1">
    <property type="nucleotide sequence ID" value="NZ_CP155469.1"/>
</dbReference>
<evidence type="ECO:0008006" key="4">
    <source>
        <dbReference type="Google" id="ProtNLM"/>
    </source>
</evidence>
<gene>
    <name evidence="2" type="ORF">CHH61_21990</name>
</gene>
<keyword evidence="1" id="KW-0472">Membrane</keyword>
<reference evidence="2 3" key="1">
    <citation type="submission" date="2017-07" db="EMBL/GenBank/DDBJ databases">
        <title>Isolation and whole genome analysis of endospore-forming bacteria from heroin.</title>
        <authorList>
            <person name="Kalinowski J."/>
            <person name="Ahrens B."/>
            <person name="Al-Dilaimi A."/>
            <person name="Winkler A."/>
            <person name="Wibberg D."/>
            <person name="Schleenbecker U."/>
            <person name="Ruckert C."/>
            <person name="Wolfel R."/>
            <person name="Grass G."/>
        </authorList>
    </citation>
    <scope>NUCLEOTIDE SEQUENCE [LARGE SCALE GENOMIC DNA]</scope>
    <source>
        <strain evidence="2 3">7523-2</strain>
    </source>
</reference>
<evidence type="ECO:0000313" key="2">
    <source>
        <dbReference type="EMBL" id="PAF23798.1"/>
    </source>
</evidence>
<feature type="transmembrane region" description="Helical" evidence="1">
    <location>
        <begin position="40"/>
        <end position="57"/>
    </location>
</feature>
<keyword evidence="1" id="KW-1133">Transmembrane helix</keyword>
<keyword evidence="1" id="KW-0812">Transmembrane</keyword>
<protein>
    <recommendedName>
        <fullName evidence="4">DUF2178 domain-containing protein</fullName>
    </recommendedName>
</protein>